<keyword evidence="9" id="KW-0234">DNA repair</keyword>
<keyword evidence="5" id="KW-0227">DNA damage</keyword>
<dbReference type="NCBIfam" id="TIGR00758">
    <property type="entry name" value="UDG_fam4"/>
    <property type="match status" value="1"/>
</dbReference>
<evidence type="ECO:0000256" key="7">
    <source>
        <dbReference type="ARBA" id="ARBA00023004"/>
    </source>
</evidence>
<dbReference type="Proteomes" id="UP000006640">
    <property type="component" value="Chromosome"/>
</dbReference>
<feature type="domain" description="Uracil-DNA glycosylase-like" evidence="10">
    <location>
        <begin position="41"/>
        <end position="200"/>
    </location>
</feature>
<dbReference type="PANTHER" id="PTHR33693">
    <property type="entry name" value="TYPE-5 URACIL-DNA GLYCOSYLASE"/>
    <property type="match status" value="1"/>
</dbReference>
<keyword evidence="6" id="KW-0378">Hydrolase</keyword>
<dbReference type="InterPro" id="IPR051536">
    <property type="entry name" value="UDG_Type-4/5"/>
</dbReference>
<dbReference type="GO" id="GO:0006281">
    <property type="term" value="P:DNA repair"/>
    <property type="evidence" value="ECO:0007669"/>
    <property type="project" value="UniProtKB-KW"/>
</dbReference>
<dbReference type="InterPro" id="IPR036895">
    <property type="entry name" value="Uracil-DNA_glycosylase-like_sf"/>
</dbReference>
<dbReference type="InterPro" id="IPR005273">
    <property type="entry name" value="Ura-DNA_glyco_family4"/>
</dbReference>
<dbReference type="NCBIfam" id="TIGR03914">
    <property type="entry name" value="UDG_fam_dom"/>
    <property type="match status" value="1"/>
</dbReference>
<evidence type="ECO:0000313" key="11">
    <source>
        <dbReference type="EMBL" id="ADG87249.1"/>
    </source>
</evidence>
<sequence length="208" mass="22476">MGNSGDKRFLPDGEPSLPALREAARRCQGCSLYRNATQTVFGTGPPDATFMFVGEQPGDQEDRQGAPFVGPAGRVLARAIEEAGIDRDRVYLTNAVKHFKFQTRGKRRIHERPSAAEIAACRPWLTAELRVVDPVVTVVLGATAARALLGPAFRVTRRRGEPIPRGVGSYYVATIHPSAVLRAPSGQRGPAYEGFLADVRVAARLGGR</sequence>
<name>D6Y4X4_THEBD</name>
<dbReference type="STRING" id="469371.Tbis_0522"/>
<reference evidence="11 12" key="1">
    <citation type="submission" date="2010-01" db="EMBL/GenBank/DDBJ databases">
        <title>The complete genome of Thermobispora bispora DSM 43833.</title>
        <authorList>
            <consortium name="US DOE Joint Genome Institute (JGI-PGF)"/>
            <person name="Lucas S."/>
            <person name="Copeland A."/>
            <person name="Lapidus A."/>
            <person name="Glavina del Rio T."/>
            <person name="Dalin E."/>
            <person name="Tice H."/>
            <person name="Bruce D."/>
            <person name="Goodwin L."/>
            <person name="Pitluck S."/>
            <person name="Kyrpides N."/>
            <person name="Mavromatis K."/>
            <person name="Ivanova N."/>
            <person name="Mikhailova N."/>
            <person name="Chertkov O."/>
            <person name="Brettin T."/>
            <person name="Detter J.C."/>
            <person name="Han C."/>
            <person name="Larimer F."/>
            <person name="Land M."/>
            <person name="Hauser L."/>
            <person name="Markowitz V."/>
            <person name="Cheng J.-F."/>
            <person name="Hugenholtz P."/>
            <person name="Woyke T."/>
            <person name="Wu D."/>
            <person name="Jando M."/>
            <person name="Schneider S."/>
            <person name="Klenk H.-P."/>
            <person name="Eisen J.A."/>
        </authorList>
    </citation>
    <scope>NUCLEOTIDE SEQUENCE [LARGE SCALE GENOMIC DNA]</scope>
    <source>
        <strain evidence="12">ATCC 19993 / DSM 43833 / CBS 139.67 / JCM 10125 / KCTC 9307 / NBRC 14880 / R51</strain>
    </source>
</reference>
<comment type="similarity">
    <text evidence="1">Belongs to the uracil-DNA glycosylase (UDG) superfamily. Type 4 (UDGa) family.</text>
</comment>
<evidence type="ECO:0000256" key="3">
    <source>
        <dbReference type="ARBA" id="ARBA00022485"/>
    </source>
</evidence>
<dbReference type="eggNOG" id="COG1573">
    <property type="taxonomic scope" value="Bacteria"/>
</dbReference>
<evidence type="ECO:0000256" key="8">
    <source>
        <dbReference type="ARBA" id="ARBA00023014"/>
    </source>
</evidence>
<evidence type="ECO:0000256" key="4">
    <source>
        <dbReference type="ARBA" id="ARBA00022723"/>
    </source>
</evidence>
<evidence type="ECO:0000259" key="10">
    <source>
        <dbReference type="SMART" id="SM00986"/>
    </source>
</evidence>
<dbReference type="PANTHER" id="PTHR33693:SF9">
    <property type="entry name" value="TYPE-4 URACIL-DNA GLYCOSYLASE"/>
    <property type="match status" value="1"/>
</dbReference>
<dbReference type="InterPro" id="IPR005122">
    <property type="entry name" value="Uracil-DNA_glycosylase-like"/>
</dbReference>
<evidence type="ECO:0000256" key="6">
    <source>
        <dbReference type="ARBA" id="ARBA00022801"/>
    </source>
</evidence>
<evidence type="ECO:0000256" key="2">
    <source>
        <dbReference type="ARBA" id="ARBA00019403"/>
    </source>
</evidence>
<dbReference type="EMBL" id="CP001874">
    <property type="protein sequence ID" value="ADG87249.1"/>
    <property type="molecule type" value="Genomic_DNA"/>
</dbReference>
<dbReference type="RefSeq" id="WP_013130782.1">
    <property type="nucleotide sequence ID" value="NC_014165.1"/>
</dbReference>
<dbReference type="GO" id="GO:0051539">
    <property type="term" value="F:4 iron, 4 sulfur cluster binding"/>
    <property type="evidence" value="ECO:0007669"/>
    <property type="project" value="UniProtKB-KW"/>
</dbReference>
<dbReference type="SMART" id="SM00987">
    <property type="entry name" value="UreE_C"/>
    <property type="match status" value="1"/>
</dbReference>
<gene>
    <name evidence="11" type="ordered locus">Tbis_0522</name>
</gene>
<dbReference type="SMART" id="SM00986">
    <property type="entry name" value="UDG"/>
    <property type="match status" value="1"/>
</dbReference>
<evidence type="ECO:0000256" key="5">
    <source>
        <dbReference type="ARBA" id="ARBA00022763"/>
    </source>
</evidence>
<keyword evidence="12" id="KW-1185">Reference proteome</keyword>
<protein>
    <recommendedName>
        <fullName evidence="2">Type-4 uracil-DNA glycosylase</fullName>
    </recommendedName>
</protein>
<evidence type="ECO:0000313" key="12">
    <source>
        <dbReference type="Proteomes" id="UP000006640"/>
    </source>
</evidence>
<dbReference type="Pfam" id="PF03167">
    <property type="entry name" value="UDG"/>
    <property type="match status" value="1"/>
</dbReference>
<evidence type="ECO:0000256" key="9">
    <source>
        <dbReference type="ARBA" id="ARBA00023204"/>
    </source>
</evidence>
<keyword evidence="8" id="KW-0411">Iron-sulfur</keyword>
<dbReference type="AlphaFoldDB" id="D6Y4X4"/>
<accession>D6Y4X4</accession>
<dbReference type="KEGG" id="tbi:Tbis_0522"/>
<dbReference type="CDD" id="cd10030">
    <property type="entry name" value="UDG-F4_TTUDGA_SPO1dp_like"/>
    <property type="match status" value="1"/>
</dbReference>
<keyword evidence="4" id="KW-0479">Metal-binding</keyword>
<dbReference type="Gene3D" id="3.40.470.10">
    <property type="entry name" value="Uracil-DNA glycosylase-like domain"/>
    <property type="match status" value="1"/>
</dbReference>
<evidence type="ECO:0000256" key="1">
    <source>
        <dbReference type="ARBA" id="ARBA00006521"/>
    </source>
</evidence>
<dbReference type="OrthoDB" id="5290748at2"/>
<dbReference type="HOGENOM" id="CLU_044815_1_3_11"/>
<dbReference type="GO" id="GO:0046872">
    <property type="term" value="F:metal ion binding"/>
    <property type="evidence" value="ECO:0007669"/>
    <property type="project" value="UniProtKB-KW"/>
</dbReference>
<proteinExistence type="inferred from homology"/>
<keyword evidence="7" id="KW-0408">Iron</keyword>
<dbReference type="SUPFAM" id="SSF52141">
    <property type="entry name" value="Uracil-DNA glycosylase-like"/>
    <property type="match status" value="1"/>
</dbReference>
<dbReference type="GO" id="GO:0097506">
    <property type="term" value="F:deaminated base DNA N-glycosylase activity"/>
    <property type="evidence" value="ECO:0007669"/>
    <property type="project" value="UniProtKB-ARBA"/>
</dbReference>
<keyword evidence="3" id="KW-0004">4Fe-4S</keyword>
<organism evidence="11 12">
    <name type="scientific">Thermobispora bispora (strain ATCC 19993 / DSM 43833 / CBS 139.67 / JCM 10125 / KCTC 9307 / NBRC 14880 / R51)</name>
    <dbReference type="NCBI Taxonomy" id="469371"/>
    <lineage>
        <taxon>Bacteria</taxon>
        <taxon>Bacillati</taxon>
        <taxon>Actinomycetota</taxon>
        <taxon>Actinomycetes</taxon>
        <taxon>Streptosporangiales</taxon>
        <taxon>Streptosporangiaceae</taxon>
        <taxon>Thermobispora</taxon>
    </lineage>
</organism>